<comment type="caution">
    <text evidence="2">The sequence shown here is derived from an EMBL/GenBank/DDBJ whole genome shotgun (WGS) entry which is preliminary data.</text>
</comment>
<sequence length="1083" mass="117576">MSLTGWFTRKTPRPVISSPIMPTPASHLFSPLPETALPAPHLISLQAGQGPSDPLFSYDLSNKTPGVAGRTLHPFDSSTKKHNRLQYAQQTTSSRPPANGHDPHGSLRSQTAPVPQTPVIGTYTPSQPHRSHTTPLASHQQALYPEQNLRPGNGSAQDVRTYSTDTMRSPPPGQANGYDPNHPPTSYPKDSYAGRNRSKDSIVAGQTGSVSGATKLKRKPVPLHNIFPDGTVEYATPISSVPASAPIQPQSHDTPAPEVQHSRRDSVLPIPVPPPQPRSAPVNGSFPIATPVVTNDVLYAEQQPISTTFNGLNPAVLGASDIYPPGYATVGKHSERSGKDREREKERKARKRRMDKGSPQTYATGGEHAVLTDKELPLLATPLVTTISASSHVPGFLEVNGFSSTNASPGTSSDRPLEQQIRDQDPQPQLFPGVGTSTPQHHSLQVPSPQHRSNSHQLSNGTSSQPPSQRPSPKPSPTASYLTVPNHSNQPSPVMKNGIHDARIQQDGPDTPSSSSTVMMSTPPINSSRTTLKDGKSTHSYSPARKDDQLYPHSGTHPAGKGSTGTVDTTTDPRTYERGHGKSKSYSHSQEQVMGSGSGFSKEQPAQPPVRLNNDPAASLRNAAQNHPYLSSTLRSTQQQDLHGSGQSLVKPPVHHTEHHERKRTTSQDTIEYDPRHRERDRERDRDRERERDRDRDRASRRDQRGQHAGPPPSNSNEGPLHRSSPNIDSKATPVTDTNGRFPSSTHPYSQQSNSAAPTFTYASQIQHGSFGRSSRSILKSNGHSRAASDPHNMSQPPSNRVAVSGILSTPAPTKDQLPPPTPVQEPQQLKSASTQTLTTKQSSRPPSTHSTGQDSKKKGGGLLNLFRSISNPTRTRDPPSTPAPSQPEQRTGKLRRNSSTAKRPAADLEALKSPGSNTTKVVELPGTLPSHQQQHSYSTNATYGSYGTQRSRDTQNNQDVRPSNAQPRGFHPWKLLSKRHRTVSTASMDALDGTMVSLTTPDESVRSSATSGLYPPLRDPVEAAQEWRNQEEIEFHDRGTGRRSRPGVTIEEPKGKSGLESPTPVTALHQRPVASRRLSRLR</sequence>
<feature type="compositionally biased region" description="Polar residues" evidence="1">
    <location>
        <begin position="825"/>
        <end position="854"/>
    </location>
</feature>
<reference evidence="2" key="2">
    <citation type="submission" date="2020-11" db="EMBL/GenBank/DDBJ databases">
        <authorList>
            <consortium name="DOE Joint Genome Institute"/>
            <person name="Kuo A."/>
            <person name="Miyauchi S."/>
            <person name="Kiss E."/>
            <person name="Drula E."/>
            <person name="Kohler A."/>
            <person name="Sanchez-Garcia M."/>
            <person name="Andreopoulos B."/>
            <person name="Barry K.W."/>
            <person name="Bonito G."/>
            <person name="Buee M."/>
            <person name="Carver A."/>
            <person name="Chen C."/>
            <person name="Cichocki N."/>
            <person name="Clum A."/>
            <person name="Culley D."/>
            <person name="Crous P.W."/>
            <person name="Fauchery L."/>
            <person name="Girlanda M."/>
            <person name="Hayes R."/>
            <person name="Keri Z."/>
            <person name="Labutti K."/>
            <person name="Lipzen A."/>
            <person name="Lombard V."/>
            <person name="Magnuson J."/>
            <person name="Maillard F."/>
            <person name="Morin E."/>
            <person name="Murat C."/>
            <person name="Nolan M."/>
            <person name="Ohm R."/>
            <person name="Pangilinan J."/>
            <person name="Pereira M."/>
            <person name="Perotto S."/>
            <person name="Peter M."/>
            <person name="Riley R."/>
            <person name="Sitrit Y."/>
            <person name="Stielow B."/>
            <person name="Szollosi G."/>
            <person name="Zifcakova L."/>
            <person name="Stursova M."/>
            <person name="Spatafora J.W."/>
            <person name="Tedersoo L."/>
            <person name="Vaario L.-M."/>
            <person name="Yamada A."/>
            <person name="Yan M."/>
            <person name="Wang P."/>
            <person name="Xu J."/>
            <person name="Bruns T."/>
            <person name="Baldrian P."/>
            <person name="Vilgalys R."/>
            <person name="Henrissat B."/>
            <person name="Grigoriev I.V."/>
            <person name="Hibbett D."/>
            <person name="Nagy L.G."/>
            <person name="Martin F.M."/>
        </authorList>
    </citation>
    <scope>NUCLEOTIDE SEQUENCE</scope>
    <source>
        <strain evidence="2">UH-Tt-Lm1</strain>
    </source>
</reference>
<feature type="compositionally biased region" description="Polar residues" evidence="1">
    <location>
        <begin position="584"/>
        <end position="601"/>
    </location>
</feature>
<dbReference type="AlphaFoldDB" id="A0A9P6HQQ2"/>
<feature type="compositionally biased region" description="Basic and acidic residues" evidence="1">
    <location>
        <begin position="332"/>
        <end position="347"/>
    </location>
</feature>
<feature type="region of interest" description="Disordered" evidence="1">
    <location>
        <begin position="397"/>
        <end position="973"/>
    </location>
</feature>
<feature type="compositionally biased region" description="Polar residues" evidence="1">
    <location>
        <begin position="435"/>
        <end position="462"/>
    </location>
</feature>
<evidence type="ECO:0000313" key="2">
    <source>
        <dbReference type="EMBL" id="KAF9792790.1"/>
    </source>
</evidence>
<feature type="compositionally biased region" description="Basic and acidic residues" evidence="1">
    <location>
        <begin position="415"/>
        <end position="425"/>
    </location>
</feature>
<proteinExistence type="predicted"/>
<dbReference type="Proteomes" id="UP000736335">
    <property type="component" value="Unassembled WGS sequence"/>
</dbReference>
<feature type="compositionally biased region" description="Polar residues" evidence="1">
    <location>
        <begin position="622"/>
        <end position="648"/>
    </location>
</feature>
<gene>
    <name evidence="2" type="ORF">BJ322DRAFT_77079</name>
</gene>
<evidence type="ECO:0000256" key="1">
    <source>
        <dbReference type="SAM" id="MobiDB-lite"/>
    </source>
</evidence>
<accession>A0A9P6HQQ2</accession>
<reference evidence="2" key="1">
    <citation type="journal article" date="2020" name="Nat. Commun.">
        <title>Large-scale genome sequencing of mycorrhizal fungi provides insights into the early evolution of symbiotic traits.</title>
        <authorList>
            <person name="Miyauchi S."/>
            <person name="Kiss E."/>
            <person name="Kuo A."/>
            <person name="Drula E."/>
            <person name="Kohler A."/>
            <person name="Sanchez-Garcia M."/>
            <person name="Morin E."/>
            <person name="Andreopoulos B."/>
            <person name="Barry K.W."/>
            <person name="Bonito G."/>
            <person name="Buee M."/>
            <person name="Carver A."/>
            <person name="Chen C."/>
            <person name="Cichocki N."/>
            <person name="Clum A."/>
            <person name="Culley D."/>
            <person name="Crous P.W."/>
            <person name="Fauchery L."/>
            <person name="Girlanda M."/>
            <person name="Hayes R.D."/>
            <person name="Keri Z."/>
            <person name="LaButti K."/>
            <person name="Lipzen A."/>
            <person name="Lombard V."/>
            <person name="Magnuson J."/>
            <person name="Maillard F."/>
            <person name="Murat C."/>
            <person name="Nolan M."/>
            <person name="Ohm R.A."/>
            <person name="Pangilinan J."/>
            <person name="Pereira M.F."/>
            <person name="Perotto S."/>
            <person name="Peter M."/>
            <person name="Pfister S."/>
            <person name="Riley R."/>
            <person name="Sitrit Y."/>
            <person name="Stielow J.B."/>
            <person name="Szollosi G."/>
            <person name="Zifcakova L."/>
            <person name="Stursova M."/>
            <person name="Spatafora J.W."/>
            <person name="Tedersoo L."/>
            <person name="Vaario L.M."/>
            <person name="Yamada A."/>
            <person name="Yan M."/>
            <person name="Wang P."/>
            <person name="Xu J."/>
            <person name="Bruns T."/>
            <person name="Baldrian P."/>
            <person name="Vilgalys R."/>
            <person name="Dunand C."/>
            <person name="Henrissat B."/>
            <person name="Grigoriev I.V."/>
            <person name="Hibbett D."/>
            <person name="Nagy L.G."/>
            <person name="Martin F.M."/>
        </authorList>
    </citation>
    <scope>NUCLEOTIDE SEQUENCE</scope>
    <source>
        <strain evidence="2">UH-Tt-Lm1</strain>
    </source>
</reference>
<feature type="region of interest" description="Disordered" evidence="1">
    <location>
        <begin position="1030"/>
        <end position="1083"/>
    </location>
</feature>
<dbReference type="EMBL" id="WIUZ02000001">
    <property type="protein sequence ID" value="KAF9792790.1"/>
    <property type="molecule type" value="Genomic_DNA"/>
</dbReference>
<feature type="compositionally biased region" description="Low complexity" evidence="1">
    <location>
        <begin position="511"/>
        <end position="524"/>
    </location>
</feature>
<organism evidence="2 3">
    <name type="scientific">Thelephora terrestris</name>
    <dbReference type="NCBI Taxonomy" id="56493"/>
    <lineage>
        <taxon>Eukaryota</taxon>
        <taxon>Fungi</taxon>
        <taxon>Dikarya</taxon>
        <taxon>Basidiomycota</taxon>
        <taxon>Agaricomycotina</taxon>
        <taxon>Agaricomycetes</taxon>
        <taxon>Thelephorales</taxon>
        <taxon>Thelephoraceae</taxon>
        <taxon>Thelephora</taxon>
    </lineage>
</organism>
<feature type="compositionally biased region" description="Polar residues" evidence="1">
    <location>
        <begin position="241"/>
        <end position="253"/>
    </location>
</feature>
<feature type="compositionally biased region" description="Polar residues" evidence="1">
    <location>
        <begin position="154"/>
        <end position="167"/>
    </location>
</feature>
<evidence type="ECO:0000313" key="3">
    <source>
        <dbReference type="Proteomes" id="UP000736335"/>
    </source>
</evidence>
<dbReference type="OrthoDB" id="3058872at2759"/>
<feature type="compositionally biased region" description="Basic and acidic residues" evidence="1">
    <location>
        <begin position="655"/>
        <end position="666"/>
    </location>
</feature>
<protein>
    <submittedName>
        <fullName evidence="2">Uncharacterized protein</fullName>
    </submittedName>
</protein>
<feature type="compositionally biased region" description="Polar residues" evidence="1">
    <location>
        <begin position="123"/>
        <end position="141"/>
    </location>
</feature>
<keyword evidence="3" id="KW-1185">Reference proteome</keyword>
<feature type="compositionally biased region" description="Low complexity" evidence="1">
    <location>
        <begin position="564"/>
        <end position="573"/>
    </location>
</feature>
<feature type="compositionally biased region" description="Polar residues" evidence="1">
    <location>
        <begin position="401"/>
        <end position="414"/>
    </location>
</feature>
<feature type="compositionally biased region" description="Basic and acidic residues" evidence="1">
    <location>
        <begin position="1030"/>
        <end position="1041"/>
    </location>
</feature>
<feature type="compositionally biased region" description="Polar residues" evidence="1">
    <location>
        <begin position="478"/>
        <end position="492"/>
    </location>
</feature>
<feature type="compositionally biased region" description="Polar residues" evidence="1">
    <location>
        <begin position="86"/>
        <end position="96"/>
    </location>
</feature>
<feature type="compositionally biased region" description="Polar residues" evidence="1">
    <location>
        <begin position="930"/>
        <end position="967"/>
    </location>
</feature>
<name>A0A9P6HQQ2_9AGAM</name>
<feature type="compositionally biased region" description="Basic and acidic residues" evidence="1">
    <location>
        <begin position="673"/>
        <end position="706"/>
    </location>
</feature>
<feature type="region of interest" description="Disordered" evidence="1">
    <location>
        <begin position="241"/>
        <end position="283"/>
    </location>
</feature>
<feature type="compositionally biased region" description="Polar residues" evidence="1">
    <location>
        <begin position="724"/>
        <end position="784"/>
    </location>
</feature>
<feature type="region of interest" description="Disordered" evidence="1">
    <location>
        <begin position="67"/>
        <end position="196"/>
    </location>
</feature>
<feature type="region of interest" description="Disordered" evidence="1">
    <location>
        <begin position="323"/>
        <end position="372"/>
    </location>
</feature>